<evidence type="ECO:0000256" key="1">
    <source>
        <dbReference type="SAM" id="MobiDB-lite"/>
    </source>
</evidence>
<gene>
    <name evidence="2" type="ORF">GEV33_003862</name>
</gene>
<accession>A0A8J6HSR6</accession>
<evidence type="ECO:0000313" key="2">
    <source>
        <dbReference type="EMBL" id="KAH0818928.1"/>
    </source>
</evidence>
<feature type="compositionally biased region" description="Basic and acidic residues" evidence="1">
    <location>
        <begin position="48"/>
        <end position="58"/>
    </location>
</feature>
<dbReference type="AlphaFoldDB" id="A0A8J6HSR6"/>
<reference evidence="2" key="1">
    <citation type="journal article" date="2020" name="J Insects Food Feed">
        <title>The yellow mealworm (Tenebrio molitor) genome: a resource for the emerging insects as food and feed industry.</title>
        <authorList>
            <person name="Eriksson T."/>
            <person name="Andere A."/>
            <person name="Kelstrup H."/>
            <person name="Emery V."/>
            <person name="Picard C."/>
        </authorList>
    </citation>
    <scope>NUCLEOTIDE SEQUENCE</scope>
    <source>
        <strain evidence="2">Stoneville</strain>
        <tissue evidence="2">Whole head</tissue>
    </source>
</reference>
<reference evidence="2" key="2">
    <citation type="submission" date="2021-08" db="EMBL/GenBank/DDBJ databases">
        <authorList>
            <person name="Eriksson T."/>
        </authorList>
    </citation>
    <scope>NUCLEOTIDE SEQUENCE</scope>
    <source>
        <strain evidence="2">Stoneville</strain>
        <tissue evidence="2">Whole head</tissue>
    </source>
</reference>
<name>A0A8J6HSR6_TENMO</name>
<dbReference type="EMBL" id="JABDTM020016253">
    <property type="protein sequence ID" value="KAH0818928.1"/>
    <property type="molecule type" value="Genomic_DNA"/>
</dbReference>
<protein>
    <submittedName>
        <fullName evidence="2">Uncharacterized protein</fullName>
    </submittedName>
</protein>
<comment type="caution">
    <text evidence="2">The sequence shown here is derived from an EMBL/GenBank/DDBJ whole genome shotgun (WGS) entry which is preliminary data.</text>
</comment>
<keyword evidence="3" id="KW-1185">Reference proteome</keyword>
<feature type="compositionally biased region" description="Polar residues" evidence="1">
    <location>
        <begin position="68"/>
        <end position="79"/>
    </location>
</feature>
<sequence length="554" mass="62904">MEFFCHRERFSSNFVTCFVVLFSASNENRLRCESLEQPTPQLTSPFRNQRDEASEPDKKKKKWRFRCQPNNSGNGSGPTKKQVEGITDENALTGLPLLLVGEANQWRNGVKTQASTWDEAMMLIRRAHAPVEPNYKILHEIYTYVQPEKMPFGRYITIQRNLFSHLSGTLTTSWQIDIVFGLIKNDIRGKLRREEITTFEELLHSARTVEAVLLDRKPQETGETTLVRQEKQTPAHCEHCRIPGHTAPECRRRQVNEPQLTNTTMPRPRPPEEIRCYGHWVKHERPHQQRRVLLHQAQTTFKTGRNYPGSSDYEKRITRCTTMTVPTIRTNIALHGRVIATTFVALSENAGTKTLLGADFIKDARLVPDLAAKRFHFRDDADVTYPMTPKDGVIEITSQQPNDLGLAAAETAPRPTTGHTEPIEEENYGPPIPEGADYTPNERAALLQGEGKDEKPIEYCAYASRLFTQPYHGSPEATPKLLLMGISSKFLSRRNGPYAIRARTDSTSYELDSLDTPPRAVRIYHVSQLQPHPKTRTTPQEPGDSAPIASRYIG</sequence>
<feature type="region of interest" description="Disordered" evidence="1">
    <location>
        <begin position="412"/>
        <end position="439"/>
    </location>
</feature>
<feature type="region of interest" description="Disordered" evidence="1">
    <location>
        <begin position="529"/>
        <end position="554"/>
    </location>
</feature>
<organism evidence="2 3">
    <name type="scientific">Tenebrio molitor</name>
    <name type="common">Yellow mealworm beetle</name>
    <dbReference type="NCBI Taxonomy" id="7067"/>
    <lineage>
        <taxon>Eukaryota</taxon>
        <taxon>Metazoa</taxon>
        <taxon>Ecdysozoa</taxon>
        <taxon>Arthropoda</taxon>
        <taxon>Hexapoda</taxon>
        <taxon>Insecta</taxon>
        <taxon>Pterygota</taxon>
        <taxon>Neoptera</taxon>
        <taxon>Endopterygota</taxon>
        <taxon>Coleoptera</taxon>
        <taxon>Polyphaga</taxon>
        <taxon>Cucujiformia</taxon>
        <taxon>Tenebrionidae</taxon>
        <taxon>Tenebrio</taxon>
    </lineage>
</organism>
<feature type="region of interest" description="Disordered" evidence="1">
    <location>
        <begin position="35"/>
        <end position="82"/>
    </location>
</feature>
<evidence type="ECO:0000313" key="3">
    <source>
        <dbReference type="Proteomes" id="UP000719412"/>
    </source>
</evidence>
<proteinExistence type="predicted"/>
<dbReference type="Proteomes" id="UP000719412">
    <property type="component" value="Unassembled WGS sequence"/>
</dbReference>
<feature type="compositionally biased region" description="Polar residues" evidence="1">
    <location>
        <begin position="36"/>
        <end position="47"/>
    </location>
</feature>